<dbReference type="Proteomes" id="UP000470302">
    <property type="component" value="Unassembled WGS sequence"/>
</dbReference>
<dbReference type="Pfam" id="PF14834">
    <property type="entry name" value="GST_C_4"/>
    <property type="match status" value="1"/>
</dbReference>
<proteinExistence type="predicted"/>
<dbReference type="InterPro" id="IPR040079">
    <property type="entry name" value="Glutathione_S-Trfase"/>
</dbReference>
<dbReference type="GO" id="GO:0004364">
    <property type="term" value="F:glutathione transferase activity"/>
    <property type="evidence" value="ECO:0007669"/>
    <property type="project" value="UniProtKB-EC"/>
</dbReference>
<accession>A0A845G8P1</accession>
<dbReference type="SFLD" id="SFLDS00019">
    <property type="entry name" value="Glutathione_Transferase_(cytos"/>
    <property type="match status" value="1"/>
</dbReference>
<dbReference type="RefSeq" id="WP_161099032.1">
    <property type="nucleotide sequence ID" value="NZ_WWCW01000109.1"/>
</dbReference>
<dbReference type="AlphaFoldDB" id="A0A845G8P1"/>
<dbReference type="EC" id="2.5.1.18" evidence="2"/>
<dbReference type="InterPro" id="IPR036282">
    <property type="entry name" value="Glutathione-S-Trfase_C_sf"/>
</dbReference>
<dbReference type="CDD" id="cd03195">
    <property type="entry name" value="GST_C_4"/>
    <property type="match status" value="1"/>
</dbReference>
<dbReference type="PANTHER" id="PTHR42673:SF21">
    <property type="entry name" value="GLUTATHIONE S-TRANSFERASE YFCF"/>
    <property type="match status" value="1"/>
</dbReference>
<feature type="domain" description="GST N-terminal" evidence="1">
    <location>
        <begin position="3"/>
        <end position="84"/>
    </location>
</feature>
<dbReference type="Gene3D" id="1.20.1050.10">
    <property type="match status" value="1"/>
</dbReference>
<dbReference type="Pfam" id="PF13409">
    <property type="entry name" value="GST_N_2"/>
    <property type="match status" value="1"/>
</dbReference>
<dbReference type="EMBL" id="WWCW01000109">
    <property type="protein sequence ID" value="MYM90221.1"/>
    <property type="molecule type" value="Genomic_DNA"/>
</dbReference>
<dbReference type="InterPro" id="IPR034338">
    <property type="entry name" value="GST_4_C"/>
</dbReference>
<dbReference type="CDD" id="cd00570">
    <property type="entry name" value="GST_N_family"/>
    <property type="match status" value="1"/>
</dbReference>
<protein>
    <submittedName>
        <fullName evidence="2">Glutathione transferase</fullName>
        <ecNumber evidence="2">2.5.1.18</ecNumber>
    </submittedName>
</protein>
<dbReference type="GO" id="GO:0016034">
    <property type="term" value="F:maleylacetoacetate isomerase activity"/>
    <property type="evidence" value="ECO:0007669"/>
    <property type="project" value="TreeGrafter"/>
</dbReference>
<sequence length="209" mass="23259">MPFELYVDSLFTSPYAMSAFVALTEKGVPFTVRTVDLEAGQQKLSAYAGRALTARVPALVEGDFVLTESTAITEYLDESFPAPEYIALYPKDRRQRAQARQIQAWLRSDLLPVRAERDTETVFFGKASAPLTAAGQAAADKLIHAASQFVREGSPNLFGDWSLADVDLALMLNRLILNGDEVPQKLKDYAAGQWRRPSIQQWLERHQPG</sequence>
<dbReference type="SFLD" id="SFLDG00358">
    <property type="entry name" value="Main_(cytGST)"/>
    <property type="match status" value="1"/>
</dbReference>
<keyword evidence="2" id="KW-0808">Transferase</keyword>
<reference evidence="2 3" key="1">
    <citation type="submission" date="2020-01" db="EMBL/GenBank/DDBJ databases">
        <title>Novel species isolated from a subtropical stream in China.</title>
        <authorList>
            <person name="Lu H."/>
        </authorList>
    </citation>
    <scope>NUCLEOTIDE SEQUENCE [LARGE SCALE GENOMIC DNA]</scope>
    <source>
        <strain evidence="2 3">FT82W</strain>
    </source>
</reference>
<dbReference type="GO" id="GO:0006559">
    <property type="term" value="P:L-phenylalanine catabolic process"/>
    <property type="evidence" value="ECO:0007669"/>
    <property type="project" value="TreeGrafter"/>
</dbReference>
<comment type="caution">
    <text evidence="2">The sequence shown here is derived from an EMBL/GenBank/DDBJ whole genome shotgun (WGS) entry which is preliminary data.</text>
</comment>
<dbReference type="Gene3D" id="3.40.30.10">
    <property type="entry name" value="Glutaredoxin"/>
    <property type="match status" value="1"/>
</dbReference>
<evidence type="ECO:0000313" key="3">
    <source>
        <dbReference type="Proteomes" id="UP000470302"/>
    </source>
</evidence>
<dbReference type="SUPFAM" id="SSF47616">
    <property type="entry name" value="GST C-terminal domain-like"/>
    <property type="match status" value="1"/>
</dbReference>
<name>A0A845G8P1_9BURK</name>
<dbReference type="GO" id="GO:0006749">
    <property type="term" value="P:glutathione metabolic process"/>
    <property type="evidence" value="ECO:0007669"/>
    <property type="project" value="TreeGrafter"/>
</dbReference>
<dbReference type="NCBIfam" id="NF011693">
    <property type="entry name" value="PRK15113.1"/>
    <property type="match status" value="1"/>
</dbReference>
<gene>
    <name evidence="2" type="ORF">GTP91_23995</name>
</gene>
<dbReference type="SUPFAM" id="SSF52833">
    <property type="entry name" value="Thioredoxin-like"/>
    <property type="match status" value="1"/>
</dbReference>
<organism evidence="2 3">
    <name type="scientific">Duganella vulcania</name>
    <dbReference type="NCBI Taxonomy" id="2692166"/>
    <lineage>
        <taxon>Bacteria</taxon>
        <taxon>Pseudomonadati</taxon>
        <taxon>Pseudomonadota</taxon>
        <taxon>Betaproteobacteria</taxon>
        <taxon>Burkholderiales</taxon>
        <taxon>Oxalobacteraceae</taxon>
        <taxon>Telluria group</taxon>
        <taxon>Duganella</taxon>
    </lineage>
</organism>
<evidence type="ECO:0000259" key="1">
    <source>
        <dbReference type="PROSITE" id="PS50404"/>
    </source>
</evidence>
<dbReference type="InterPro" id="IPR036249">
    <property type="entry name" value="Thioredoxin-like_sf"/>
</dbReference>
<dbReference type="PANTHER" id="PTHR42673">
    <property type="entry name" value="MALEYLACETOACETATE ISOMERASE"/>
    <property type="match status" value="1"/>
</dbReference>
<dbReference type="PROSITE" id="PS50404">
    <property type="entry name" value="GST_NTER"/>
    <property type="match status" value="1"/>
</dbReference>
<evidence type="ECO:0000313" key="2">
    <source>
        <dbReference type="EMBL" id="MYM90221.1"/>
    </source>
</evidence>
<dbReference type="InterPro" id="IPR004045">
    <property type="entry name" value="Glutathione_S-Trfase_N"/>
</dbReference>